<reference evidence="1 2" key="2">
    <citation type="submission" date="2018-05" db="EMBL/GenBank/DDBJ databases">
        <authorList>
            <person name="Lanie J.A."/>
            <person name="Ng W.-L."/>
            <person name="Kazmierczak K.M."/>
            <person name="Andrzejewski T.M."/>
            <person name="Davidsen T.M."/>
            <person name="Wayne K.J."/>
            <person name="Tettelin H."/>
            <person name="Glass J.I."/>
            <person name="Rusch D."/>
            <person name="Podicherti R."/>
            <person name="Tsui H.-C.T."/>
            <person name="Winkler M.E."/>
        </authorList>
    </citation>
    <scope>NUCLEOTIDE SEQUENCE [LARGE SCALE GENOMIC DNA]</scope>
    <source>
        <strain evidence="1 2">YBY</strain>
    </source>
</reference>
<sequence>MGNWLQQSSTGVQPAGGAAMSKLTALQPVLLTLQSKLSVARQYWQALSRRDQLALSVLGALLVLMLLWLLLLRPAVRDLALAKQELPRLQYEMAQLQTVLAQIQVLDKELVAPVDAQGQDKALQRSLQTLGTQCQTEEPQAEQRVLVCQAVAAPALMDWLMHAPRVLGFAVQEVSLSRSVVDSRERAGLLDGRIVLRAGEPS</sequence>
<name>A0A2U2BMJ8_ALCFA</name>
<dbReference type="OrthoDB" id="8689464at2"/>
<evidence type="ECO:0000313" key="1">
    <source>
        <dbReference type="EMBL" id="PWE15206.1"/>
    </source>
</evidence>
<dbReference type="EMBL" id="QEXO01000001">
    <property type="protein sequence ID" value="PWE15206.1"/>
    <property type="molecule type" value="Genomic_DNA"/>
</dbReference>
<evidence type="ECO:0000313" key="2">
    <source>
        <dbReference type="Proteomes" id="UP000245216"/>
    </source>
</evidence>
<dbReference type="Proteomes" id="UP000245216">
    <property type="component" value="Unassembled WGS sequence"/>
</dbReference>
<dbReference type="STRING" id="511.UZ73_04615"/>
<dbReference type="GO" id="GO:0015627">
    <property type="term" value="C:type II protein secretion system complex"/>
    <property type="evidence" value="ECO:0007669"/>
    <property type="project" value="InterPro"/>
</dbReference>
<reference evidence="1 2" key="1">
    <citation type="submission" date="2018-05" db="EMBL/GenBank/DDBJ databases">
        <title>Genome Sequence of an Efficient Indole-Degrading Bacterium, Alcaligenes sp.YBY.</title>
        <authorList>
            <person name="Yang B."/>
        </authorList>
    </citation>
    <scope>NUCLEOTIDE SEQUENCE [LARGE SCALE GENOMIC DNA]</scope>
    <source>
        <strain evidence="1 2">YBY</strain>
    </source>
</reference>
<proteinExistence type="predicted"/>
<dbReference type="Pfam" id="PF04612">
    <property type="entry name" value="T2SSM"/>
    <property type="match status" value="1"/>
</dbReference>
<gene>
    <name evidence="1" type="ORF">DF183_00245</name>
</gene>
<accession>A0A2U2BMJ8</accession>
<dbReference type="GO" id="GO:0015628">
    <property type="term" value="P:protein secretion by the type II secretion system"/>
    <property type="evidence" value="ECO:0007669"/>
    <property type="project" value="InterPro"/>
</dbReference>
<protein>
    <submittedName>
        <fullName evidence="1">Uncharacterized protein</fullName>
    </submittedName>
</protein>
<comment type="caution">
    <text evidence="1">The sequence shown here is derived from an EMBL/GenBank/DDBJ whole genome shotgun (WGS) entry which is preliminary data.</text>
</comment>
<dbReference type="AlphaFoldDB" id="A0A2U2BMJ8"/>
<organism evidence="1 2">
    <name type="scientific">Alcaligenes faecalis</name>
    <dbReference type="NCBI Taxonomy" id="511"/>
    <lineage>
        <taxon>Bacteria</taxon>
        <taxon>Pseudomonadati</taxon>
        <taxon>Pseudomonadota</taxon>
        <taxon>Betaproteobacteria</taxon>
        <taxon>Burkholderiales</taxon>
        <taxon>Alcaligenaceae</taxon>
        <taxon>Alcaligenes</taxon>
    </lineage>
</organism>
<dbReference type="InterPro" id="IPR007690">
    <property type="entry name" value="T2SS_GspM"/>
</dbReference>